<dbReference type="InterPro" id="IPR000792">
    <property type="entry name" value="Tscrpt_reg_LuxR_C"/>
</dbReference>
<dbReference type="SUPFAM" id="SSF46894">
    <property type="entry name" value="C-terminal effector domain of the bipartite response regulators"/>
    <property type="match status" value="2"/>
</dbReference>
<evidence type="ECO:0000256" key="3">
    <source>
        <dbReference type="ARBA" id="ARBA00023163"/>
    </source>
</evidence>
<feature type="domain" description="HTH luxR-type" evidence="4">
    <location>
        <begin position="1"/>
        <end position="67"/>
    </location>
</feature>
<dbReference type="AlphaFoldDB" id="A0A0W7X5X6"/>
<dbReference type="EMBL" id="LOCL01000031">
    <property type="protein sequence ID" value="KUF18271.1"/>
    <property type="molecule type" value="Genomic_DNA"/>
</dbReference>
<dbReference type="PRINTS" id="PR00038">
    <property type="entry name" value="HTHLUXR"/>
</dbReference>
<accession>A0A0W7X5X6</accession>
<keyword evidence="2" id="KW-0238">DNA-binding</keyword>
<feature type="domain" description="HTH luxR-type" evidence="4">
    <location>
        <begin position="89"/>
        <end position="154"/>
    </location>
</feature>
<keyword evidence="3" id="KW-0804">Transcription</keyword>
<dbReference type="InterPro" id="IPR036388">
    <property type="entry name" value="WH-like_DNA-bd_sf"/>
</dbReference>
<dbReference type="STRING" id="1765722.AT728_25265"/>
<protein>
    <recommendedName>
        <fullName evidence="4">HTH luxR-type domain-containing protein</fullName>
    </recommendedName>
</protein>
<proteinExistence type="predicted"/>
<dbReference type="Gene3D" id="1.10.10.10">
    <property type="entry name" value="Winged helix-like DNA-binding domain superfamily/Winged helix DNA-binding domain"/>
    <property type="match status" value="2"/>
</dbReference>
<dbReference type="GO" id="GO:0006355">
    <property type="term" value="P:regulation of DNA-templated transcription"/>
    <property type="evidence" value="ECO:0007669"/>
    <property type="project" value="InterPro"/>
</dbReference>
<evidence type="ECO:0000259" key="4">
    <source>
        <dbReference type="PROSITE" id="PS50043"/>
    </source>
</evidence>
<sequence>MEEPPAVKLTCRESEVLRLLALGLSNRLIARKLGISEKTAKNHLSSIYLKIGATDRTQAALYARHIGLLCPGKAISPVPAPPSVSAGNAMPGGPALTARERGVLRLLALGLSNRLIARELGISEKTVKNHLSSIYLKIGATDRTQAALYAQYVDLAS</sequence>
<reference evidence="5 6" key="1">
    <citation type="submission" date="2015-12" db="EMBL/GenBank/DDBJ databases">
        <title>Draft genome sequence of Streptomyces silvensis ATCC 53525, a producer of novel hormone antagonists.</title>
        <authorList>
            <person name="Johnston C.W."/>
            <person name="Li Y."/>
            <person name="Magarvey N.A."/>
        </authorList>
    </citation>
    <scope>NUCLEOTIDE SEQUENCE [LARGE SCALE GENOMIC DNA]</scope>
    <source>
        <strain evidence="5 6">ATCC 53525</strain>
    </source>
</reference>
<dbReference type="RefSeq" id="WP_058847643.1">
    <property type="nucleotide sequence ID" value="NZ_LOCL01000031.1"/>
</dbReference>
<dbReference type="PROSITE" id="PS50043">
    <property type="entry name" value="HTH_LUXR_2"/>
    <property type="match status" value="2"/>
</dbReference>
<keyword evidence="6" id="KW-1185">Reference proteome</keyword>
<evidence type="ECO:0000313" key="6">
    <source>
        <dbReference type="Proteomes" id="UP000054804"/>
    </source>
</evidence>
<dbReference type="SMART" id="SM00421">
    <property type="entry name" value="HTH_LUXR"/>
    <property type="match status" value="2"/>
</dbReference>
<dbReference type="PANTHER" id="PTHR44688">
    <property type="entry name" value="DNA-BINDING TRANSCRIPTIONAL ACTIVATOR DEVR_DOSR"/>
    <property type="match status" value="1"/>
</dbReference>
<evidence type="ECO:0000256" key="1">
    <source>
        <dbReference type="ARBA" id="ARBA00023015"/>
    </source>
</evidence>
<evidence type="ECO:0000256" key="2">
    <source>
        <dbReference type="ARBA" id="ARBA00023125"/>
    </source>
</evidence>
<evidence type="ECO:0000313" key="5">
    <source>
        <dbReference type="EMBL" id="KUF18271.1"/>
    </source>
</evidence>
<comment type="caution">
    <text evidence="5">The sequence shown here is derived from an EMBL/GenBank/DDBJ whole genome shotgun (WGS) entry which is preliminary data.</text>
</comment>
<dbReference type="PROSITE" id="PS00622">
    <property type="entry name" value="HTH_LUXR_1"/>
    <property type="match status" value="1"/>
</dbReference>
<dbReference type="InterPro" id="IPR016032">
    <property type="entry name" value="Sig_transdc_resp-reg_C-effctor"/>
</dbReference>
<dbReference type="PANTHER" id="PTHR44688:SF16">
    <property type="entry name" value="DNA-BINDING TRANSCRIPTIONAL ACTIVATOR DEVR_DOSR"/>
    <property type="match status" value="1"/>
</dbReference>
<keyword evidence="1" id="KW-0805">Transcription regulation</keyword>
<dbReference type="Pfam" id="PF00196">
    <property type="entry name" value="GerE"/>
    <property type="match status" value="2"/>
</dbReference>
<organism evidence="5 6">
    <name type="scientific">Streptomyces silvensis</name>
    <dbReference type="NCBI Taxonomy" id="1765722"/>
    <lineage>
        <taxon>Bacteria</taxon>
        <taxon>Bacillati</taxon>
        <taxon>Actinomycetota</taxon>
        <taxon>Actinomycetes</taxon>
        <taxon>Kitasatosporales</taxon>
        <taxon>Streptomycetaceae</taxon>
        <taxon>Streptomyces</taxon>
    </lineage>
</organism>
<dbReference type="GO" id="GO:0003677">
    <property type="term" value="F:DNA binding"/>
    <property type="evidence" value="ECO:0007669"/>
    <property type="project" value="UniProtKB-KW"/>
</dbReference>
<name>A0A0W7X5X6_9ACTN</name>
<gene>
    <name evidence="5" type="ORF">AT728_25265</name>
</gene>
<dbReference type="CDD" id="cd06170">
    <property type="entry name" value="LuxR_C_like"/>
    <property type="match status" value="2"/>
</dbReference>
<dbReference type="Proteomes" id="UP000054804">
    <property type="component" value="Unassembled WGS sequence"/>
</dbReference>